<reference evidence="2 3" key="1">
    <citation type="submission" date="2024-07" db="EMBL/GenBank/DDBJ databases">
        <authorList>
            <person name="Thanompreechachai J."/>
            <person name="Duangmal K."/>
        </authorList>
    </citation>
    <scope>NUCLEOTIDE SEQUENCE [LARGE SCALE GENOMIC DNA]</scope>
    <source>
        <strain evidence="2 3">LSe6-4</strain>
    </source>
</reference>
<dbReference type="EMBL" id="JBGFTU010000001">
    <property type="protein sequence ID" value="MEZ0163326.1"/>
    <property type="molecule type" value="Genomic_DNA"/>
</dbReference>
<comment type="caution">
    <text evidence="2">The sequence shown here is derived from an EMBL/GenBank/DDBJ whole genome shotgun (WGS) entry which is preliminary data.</text>
</comment>
<feature type="compositionally biased region" description="Basic and acidic residues" evidence="1">
    <location>
        <begin position="54"/>
        <end position="63"/>
    </location>
</feature>
<evidence type="ECO:0000313" key="3">
    <source>
        <dbReference type="Proteomes" id="UP001565927"/>
    </source>
</evidence>
<accession>A0ABV4GYS2</accession>
<gene>
    <name evidence="2" type="ORF">AB2L27_00955</name>
</gene>
<evidence type="ECO:0000313" key="2">
    <source>
        <dbReference type="EMBL" id="MEZ0163326.1"/>
    </source>
</evidence>
<dbReference type="Proteomes" id="UP001565927">
    <property type="component" value="Unassembled WGS sequence"/>
</dbReference>
<feature type="region of interest" description="Disordered" evidence="1">
    <location>
        <begin position="1"/>
        <end position="92"/>
    </location>
</feature>
<feature type="compositionally biased region" description="Low complexity" evidence="1">
    <location>
        <begin position="72"/>
        <end position="81"/>
    </location>
</feature>
<keyword evidence="3" id="KW-1185">Reference proteome</keyword>
<dbReference type="RefSeq" id="WP_370439577.1">
    <property type="nucleotide sequence ID" value="NZ_JBGFTU010000001.1"/>
</dbReference>
<proteinExistence type="predicted"/>
<name>A0ABV4GYS2_9ACTN</name>
<sequence>MTQQTDDQNDQGHQGERQGDRDDRDDHDKPARRPGPAPREVRVVAALARGRARLTREEARAVRDLAATARSGRAGPARTTAPPRPPGAAAPPANRALAARGLLGDLWGDELPPSADPWLTLVQDVLAVDDDAGRERGFAVYADAVALGPLTDVLVEALAGHPRAAVLLSRLPVVLREPVCERLAQFPDRERERSQPFT</sequence>
<evidence type="ECO:0000256" key="1">
    <source>
        <dbReference type="SAM" id="MobiDB-lite"/>
    </source>
</evidence>
<feature type="compositionally biased region" description="Basic and acidic residues" evidence="1">
    <location>
        <begin position="13"/>
        <end position="31"/>
    </location>
</feature>
<evidence type="ECO:0008006" key="4">
    <source>
        <dbReference type="Google" id="ProtNLM"/>
    </source>
</evidence>
<protein>
    <recommendedName>
        <fullName evidence="4">DUF2267 domain-containing protein</fullName>
    </recommendedName>
</protein>
<organism evidence="2 3">
    <name type="scientific">Kineococcus halophytocola</name>
    <dbReference type="NCBI Taxonomy" id="3234027"/>
    <lineage>
        <taxon>Bacteria</taxon>
        <taxon>Bacillati</taxon>
        <taxon>Actinomycetota</taxon>
        <taxon>Actinomycetes</taxon>
        <taxon>Kineosporiales</taxon>
        <taxon>Kineosporiaceae</taxon>
        <taxon>Kineococcus</taxon>
    </lineage>
</organism>